<feature type="transmembrane region" description="Helical" evidence="2">
    <location>
        <begin position="134"/>
        <end position="158"/>
    </location>
</feature>
<gene>
    <name evidence="3" type="ORF">BCR35DRAFT_334825</name>
</gene>
<comment type="caution">
    <text evidence="3">The sequence shown here is derived from an EMBL/GenBank/DDBJ whole genome shotgun (WGS) entry which is preliminary data.</text>
</comment>
<dbReference type="EMBL" id="MCGR01000069">
    <property type="protein sequence ID" value="ORY62862.1"/>
    <property type="molecule type" value="Genomic_DNA"/>
</dbReference>
<accession>A0A1Y2DU95</accession>
<evidence type="ECO:0000256" key="1">
    <source>
        <dbReference type="SAM" id="MobiDB-lite"/>
    </source>
</evidence>
<keyword evidence="2" id="KW-0812">Transmembrane</keyword>
<name>A0A1Y2DU95_9BASI</name>
<dbReference type="AlphaFoldDB" id="A0A1Y2DU95"/>
<evidence type="ECO:0000313" key="4">
    <source>
        <dbReference type="Proteomes" id="UP000193467"/>
    </source>
</evidence>
<feature type="compositionally biased region" description="Polar residues" evidence="1">
    <location>
        <begin position="224"/>
        <end position="241"/>
    </location>
</feature>
<evidence type="ECO:0000313" key="3">
    <source>
        <dbReference type="EMBL" id="ORY62862.1"/>
    </source>
</evidence>
<dbReference type="InParanoid" id="A0A1Y2DU95"/>
<keyword evidence="2" id="KW-1133">Transmembrane helix</keyword>
<feature type="transmembrane region" description="Helical" evidence="2">
    <location>
        <begin position="46"/>
        <end position="64"/>
    </location>
</feature>
<feature type="region of interest" description="Disordered" evidence="1">
    <location>
        <begin position="212"/>
        <end position="241"/>
    </location>
</feature>
<proteinExistence type="predicted"/>
<feature type="transmembrane region" description="Helical" evidence="2">
    <location>
        <begin position="12"/>
        <end position="34"/>
    </location>
</feature>
<protein>
    <submittedName>
        <fullName evidence="3">Uncharacterized protein</fullName>
    </submittedName>
</protein>
<keyword evidence="2" id="KW-0472">Membrane</keyword>
<sequence length="241" mass="26476">MTVLANLRDVLYILIGFGAFLVAVLRSAGLGLSATSIYDYGSPQPAPLVLLAAGWLTVLVLLPWRFTIARRCRKSILGSLAAEIALVATFMLLFLGGAAGVEDYYRRLGFGPGSASWWRLSCGPYNPFMTTCRLFRGAMVCAWFTFALLFCLLALLLAHAIRGSRIDLSIWRLPFHHPIRPAARPDPKIVHDDFADHGVSGIKEAELEHEDVEAGVQHREEHGQNINSSGPATSSEQTVQW</sequence>
<dbReference type="Proteomes" id="UP000193467">
    <property type="component" value="Unassembled WGS sequence"/>
</dbReference>
<organism evidence="3 4">
    <name type="scientific">Leucosporidium creatinivorum</name>
    <dbReference type="NCBI Taxonomy" id="106004"/>
    <lineage>
        <taxon>Eukaryota</taxon>
        <taxon>Fungi</taxon>
        <taxon>Dikarya</taxon>
        <taxon>Basidiomycota</taxon>
        <taxon>Pucciniomycotina</taxon>
        <taxon>Microbotryomycetes</taxon>
        <taxon>Leucosporidiales</taxon>
        <taxon>Leucosporidium</taxon>
    </lineage>
</organism>
<feature type="transmembrane region" description="Helical" evidence="2">
    <location>
        <begin position="76"/>
        <end position="99"/>
    </location>
</feature>
<keyword evidence="4" id="KW-1185">Reference proteome</keyword>
<reference evidence="3 4" key="1">
    <citation type="submission" date="2016-07" db="EMBL/GenBank/DDBJ databases">
        <title>Pervasive Adenine N6-methylation of Active Genes in Fungi.</title>
        <authorList>
            <consortium name="DOE Joint Genome Institute"/>
            <person name="Mondo S.J."/>
            <person name="Dannebaum R.O."/>
            <person name="Kuo R.C."/>
            <person name="Labutti K."/>
            <person name="Haridas S."/>
            <person name="Kuo A."/>
            <person name="Salamov A."/>
            <person name="Ahrendt S.R."/>
            <person name="Lipzen A."/>
            <person name="Sullivan W."/>
            <person name="Andreopoulos W.B."/>
            <person name="Clum A."/>
            <person name="Lindquist E."/>
            <person name="Daum C."/>
            <person name="Ramamoorthy G.K."/>
            <person name="Gryganskyi A."/>
            <person name="Culley D."/>
            <person name="Magnuson J.K."/>
            <person name="James T.Y."/>
            <person name="O'Malley M.A."/>
            <person name="Stajich J.E."/>
            <person name="Spatafora J.W."/>
            <person name="Visel A."/>
            <person name="Grigoriev I.V."/>
        </authorList>
    </citation>
    <scope>NUCLEOTIDE SEQUENCE [LARGE SCALE GENOMIC DNA]</scope>
    <source>
        <strain evidence="3 4">62-1032</strain>
    </source>
</reference>
<evidence type="ECO:0000256" key="2">
    <source>
        <dbReference type="SAM" id="Phobius"/>
    </source>
</evidence>